<evidence type="ECO:0000256" key="1">
    <source>
        <dbReference type="SAM" id="MobiDB-lite"/>
    </source>
</evidence>
<evidence type="ECO:0000313" key="3">
    <source>
        <dbReference type="Proteomes" id="UP000030693"/>
    </source>
</evidence>
<protein>
    <submittedName>
        <fullName evidence="2">Uncharacterized protein</fullName>
    </submittedName>
</protein>
<dbReference type="RefSeq" id="XP_009495998.1">
    <property type="nucleotide sequence ID" value="XM_009497723.1"/>
</dbReference>
<feature type="compositionally biased region" description="Basic and acidic residues" evidence="1">
    <location>
        <begin position="171"/>
        <end position="186"/>
    </location>
</feature>
<dbReference type="Proteomes" id="UP000030693">
    <property type="component" value="Unassembled WGS sequence"/>
</dbReference>
<feature type="region of interest" description="Disordered" evidence="1">
    <location>
        <begin position="38"/>
        <end position="85"/>
    </location>
</feature>
<organism evidence="2">
    <name type="scientific">Fonticula alba</name>
    <name type="common">Slime mold</name>
    <dbReference type="NCBI Taxonomy" id="691883"/>
    <lineage>
        <taxon>Eukaryota</taxon>
        <taxon>Rotosphaerida</taxon>
        <taxon>Fonticulaceae</taxon>
        <taxon>Fonticula</taxon>
    </lineage>
</organism>
<dbReference type="AlphaFoldDB" id="A0A058Z686"/>
<feature type="compositionally biased region" description="Basic and acidic residues" evidence="1">
    <location>
        <begin position="62"/>
        <end position="76"/>
    </location>
</feature>
<name>A0A058Z686_FONAL</name>
<dbReference type="GeneID" id="20528587"/>
<feature type="region of interest" description="Disordered" evidence="1">
    <location>
        <begin position="163"/>
        <end position="262"/>
    </location>
</feature>
<keyword evidence="3" id="KW-1185">Reference proteome</keyword>
<sequence>MYILICVCARAHEHHRTQGMHTRRAEQGRQQWWRMRRRRNHSGNHAKEGGKKQDGGGGHGNAGHDDHDSHDGDDGHCSSADHSLGGGRRLAQALIEEVRDDPGSRARGVPPVGMQVREVALHQPRETLVQQDNGAGWHEGVLQVARRPHQGPHRGQGLRRLVHHPLNQPVQHDRGDVRPEGIRNRELPSCLRVPGTSGPHQGRLGRRRTSQRGIRQEQPGKFPPWASQPGGRQRDVPASTGGGGRIAGSSVAGRGPPLHQGQAHIEERGLHQAIEESLPRLRRSIQQATHAPGTEALQHVQRLHRQQV</sequence>
<gene>
    <name evidence="2" type="ORF">H696_03862</name>
</gene>
<proteinExistence type="predicted"/>
<dbReference type="EMBL" id="KB932206">
    <property type="protein sequence ID" value="KCV69433.1"/>
    <property type="molecule type" value="Genomic_DNA"/>
</dbReference>
<evidence type="ECO:0000313" key="2">
    <source>
        <dbReference type="EMBL" id="KCV69433.1"/>
    </source>
</evidence>
<reference evidence="2" key="1">
    <citation type="submission" date="2013-04" db="EMBL/GenBank/DDBJ databases">
        <title>The Genome Sequence of Fonticula alba ATCC 38817.</title>
        <authorList>
            <consortium name="The Broad Institute Genomics Platform"/>
            <person name="Russ C."/>
            <person name="Cuomo C."/>
            <person name="Burger G."/>
            <person name="Gray M.W."/>
            <person name="Holland P.W.H."/>
            <person name="King N."/>
            <person name="Lang F.B.F."/>
            <person name="Roger A.J."/>
            <person name="Ruiz-Trillo I."/>
            <person name="Brown M."/>
            <person name="Walker B."/>
            <person name="Young S."/>
            <person name="Zeng Q."/>
            <person name="Gargeya S."/>
            <person name="Fitzgerald M."/>
            <person name="Haas B."/>
            <person name="Abouelleil A."/>
            <person name="Allen A.W."/>
            <person name="Alvarado L."/>
            <person name="Arachchi H.M."/>
            <person name="Berlin A.M."/>
            <person name="Chapman S.B."/>
            <person name="Gainer-Dewar J."/>
            <person name="Goldberg J."/>
            <person name="Griggs A."/>
            <person name="Gujja S."/>
            <person name="Hansen M."/>
            <person name="Howarth C."/>
            <person name="Imamovic A."/>
            <person name="Ireland A."/>
            <person name="Larimer J."/>
            <person name="McCowan C."/>
            <person name="Murphy C."/>
            <person name="Pearson M."/>
            <person name="Poon T.W."/>
            <person name="Priest M."/>
            <person name="Roberts A."/>
            <person name="Saif S."/>
            <person name="Shea T."/>
            <person name="Sisk P."/>
            <person name="Sykes S."/>
            <person name="Wortman J."/>
            <person name="Nusbaum C."/>
            <person name="Birren B."/>
        </authorList>
    </citation>
    <scope>NUCLEOTIDE SEQUENCE [LARGE SCALE GENOMIC DNA]</scope>
    <source>
        <strain evidence="2">ATCC 38817</strain>
    </source>
</reference>
<accession>A0A058Z686</accession>
<feature type="compositionally biased region" description="Basic and acidic residues" evidence="1">
    <location>
        <begin position="45"/>
        <end position="54"/>
    </location>
</feature>